<feature type="region of interest" description="Disordered" evidence="1">
    <location>
        <begin position="255"/>
        <end position="281"/>
    </location>
</feature>
<name>A0A2S9K7S7_9BURK</name>
<dbReference type="EMBL" id="PVLQ01000012">
    <property type="protein sequence ID" value="PRD66513.1"/>
    <property type="molecule type" value="Genomic_DNA"/>
</dbReference>
<feature type="transmembrane region" description="Helical" evidence="2">
    <location>
        <begin position="26"/>
        <end position="50"/>
    </location>
</feature>
<dbReference type="OrthoDB" id="9815002at2"/>
<keyword evidence="5" id="KW-1185">Reference proteome</keyword>
<feature type="domain" description="Transglycosylase SLT" evidence="3">
    <location>
        <begin position="127"/>
        <end position="202"/>
    </location>
</feature>
<protein>
    <submittedName>
        <fullName evidence="4">Lytic transglycosylase</fullName>
    </submittedName>
</protein>
<evidence type="ECO:0000259" key="3">
    <source>
        <dbReference type="Pfam" id="PF01464"/>
    </source>
</evidence>
<dbReference type="Proteomes" id="UP000238589">
    <property type="component" value="Unassembled WGS sequence"/>
</dbReference>
<evidence type="ECO:0000313" key="5">
    <source>
        <dbReference type="Proteomes" id="UP000238589"/>
    </source>
</evidence>
<dbReference type="InterPro" id="IPR008258">
    <property type="entry name" value="Transglycosylase_SLT_dom_1"/>
</dbReference>
<dbReference type="AlphaFoldDB" id="A0A2S9K7S7"/>
<dbReference type="InterPro" id="IPR023346">
    <property type="entry name" value="Lysozyme-like_dom_sf"/>
</dbReference>
<gene>
    <name evidence="4" type="ORF">C6P64_04330</name>
</gene>
<evidence type="ECO:0000256" key="2">
    <source>
        <dbReference type="SAM" id="Phobius"/>
    </source>
</evidence>
<dbReference type="Gene3D" id="1.10.530.10">
    <property type="match status" value="1"/>
</dbReference>
<organism evidence="4 5">
    <name type="scientific">Malikia granosa</name>
    <dbReference type="NCBI Taxonomy" id="263067"/>
    <lineage>
        <taxon>Bacteria</taxon>
        <taxon>Pseudomonadati</taxon>
        <taxon>Pseudomonadota</taxon>
        <taxon>Betaproteobacteria</taxon>
        <taxon>Burkholderiales</taxon>
        <taxon>Comamonadaceae</taxon>
        <taxon>Malikia</taxon>
    </lineage>
</organism>
<dbReference type="CDD" id="cd00254">
    <property type="entry name" value="LT-like"/>
    <property type="match status" value="1"/>
</dbReference>
<sequence>MTAQNSTWPTPCPGFLRSSADRLFKVLYAVTHSGMALLGLGLALVTVILLTNPELRGDAEQKLLGWLQQRQNSEATVEDESKDRTDAVLATSLPKEQAQVASWISRRYRVAPEPVGALVAEAFAIGSRIKLDPTLILAVMAIESRFNPFAQSPVGAQGLMQVLTRVHSDKYEDFGGKQAAFDPLVNLRVGVQVLQDCIRNAGSIEGGLRRYVGAVDSDGNGYVAKVMAEQQRLRSVARGAKLPINAGAPVLVRATPAKSADDKRELEADAGVPATAKLQSS</sequence>
<evidence type="ECO:0000256" key="1">
    <source>
        <dbReference type="SAM" id="MobiDB-lite"/>
    </source>
</evidence>
<comment type="caution">
    <text evidence="4">The sequence shown here is derived from an EMBL/GenBank/DDBJ whole genome shotgun (WGS) entry which is preliminary data.</text>
</comment>
<evidence type="ECO:0000313" key="4">
    <source>
        <dbReference type="EMBL" id="PRD66513.1"/>
    </source>
</evidence>
<dbReference type="Pfam" id="PF01464">
    <property type="entry name" value="SLT"/>
    <property type="match status" value="1"/>
</dbReference>
<reference evidence="4 5" key="1">
    <citation type="submission" date="2018-03" db="EMBL/GenBank/DDBJ databases">
        <title>Comparative genomics illustrates the genes involved in a hyperalkaliphilic mechanisms of Serpentinomonas isolated from highly-alkaline calcium-rich serpentinized springs.</title>
        <authorList>
            <person name="Suzuki S."/>
            <person name="Ishii S."/>
            <person name="Walworth N."/>
            <person name="Bird L."/>
            <person name="Kuenen J.G."/>
            <person name="Nealson K.H."/>
        </authorList>
    </citation>
    <scope>NUCLEOTIDE SEQUENCE [LARGE SCALE GENOMIC DNA]</scope>
    <source>
        <strain evidence="4 5">P1</strain>
    </source>
</reference>
<dbReference type="RefSeq" id="WP_105747353.1">
    <property type="nucleotide sequence ID" value="NZ_PVLQ01000012.1"/>
</dbReference>
<dbReference type="SUPFAM" id="SSF53955">
    <property type="entry name" value="Lysozyme-like"/>
    <property type="match status" value="1"/>
</dbReference>
<keyword evidence="2" id="KW-0472">Membrane</keyword>
<accession>A0A2S9K7S7</accession>
<proteinExistence type="predicted"/>
<keyword evidence="2" id="KW-1133">Transmembrane helix</keyword>
<keyword evidence="2" id="KW-0812">Transmembrane</keyword>